<proteinExistence type="predicted"/>
<comment type="caution">
    <text evidence="1">The sequence shown here is derived from an EMBL/GenBank/DDBJ whole genome shotgun (WGS) entry which is preliminary data.</text>
</comment>
<dbReference type="AlphaFoldDB" id="A3ZZW7"/>
<dbReference type="Proteomes" id="UP000004358">
    <property type="component" value="Unassembled WGS sequence"/>
</dbReference>
<evidence type="ECO:0000313" key="1">
    <source>
        <dbReference type="EMBL" id="EAQ77911.1"/>
    </source>
</evidence>
<dbReference type="HOGENOM" id="CLU_3077310_0_0_0"/>
<evidence type="ECO:0000313" key="2">
    <source>
        <dbReference type="Proteomes" id="UP000004358"/>
    </source>
</evidence>
<dbReference type="EMBL" id="AANZ01000026">
    <property type="protein sequence ID" value="EAQ77911.1"/>
    <property type="molecule type" value="Genomic_DNA"/>
</dbReference>
<name>A3ZZW7_9BACT</name>
<accession>A3ZZW7</accession>
<reference evidence="1 2" key="1">
    <citation type="submission" date="2006-02" db="EMBL/GenBank/DDBJ databases">
        <authorList>
            <person name="Amann R."/>
            <person name="Ferriera S."/>
            <person name="Johnson J."/>
            <person name="Kravitz S."/>
            <person name="Halpern A."/>
            <person name="Remington K."/>
            <person name="Beeson K."/>
            <person name="Tran B."/>
            <person name="Rogers Y.-H."/>
            <person name="Friedman R."/>
            <person name="Venter J.C."/>
        </authorList>
    </citation>
    <scope>NUCLEOTIDE SEQUENCE [LARGE SCALE GENOMIC DNA]</scope>
    <source>
        <strain evidence="1 2">DSM 3645</strain>
    </source>
</reference>
<sequence>MSTDREVWGDLVKCRGCSGSSVFLHRIDSMKYSGDRYSPGSLIDRLAGRANQ</sequence>
<protein>
    <submittedName>
        <fullName evidence="1">Uncharacterized protein</fullName>
    </submittedName>
</protein>
<organism evidence="1 2">
    <name type="scientific">Blastopirellula marina DSM 3645</name>
    <dbReference type="NCBI Taxonomy" id="314230"/>
    <lineage>
        <taxon>Bacteria</taxon>
        <taxon>Pseudomonadati</taxon>
        <taxon>Planctomycetota</taxon>
        <taxon>Planctomycetia</taxon>
        <taxon>Pirellulales</taxon>
        <taxon>Pirellulaceae</taxon>
        <taxon>Blastopirellula</taxon>
    </lineage>
</organism>
<gene>
    <name evidence="1" type="ORF">DSM3645_27071</name>
</gene>